<evidence type="ECO:0000256" key="1">
    <source>
        <dbReference type="SAM" id="Coils"/>
    </source>
</evidence>
<dbReference type="OMA" id="HERHYAV"/>
<dbReference type="PROSITE" id="PS50804">
    <property type="entry name" value="SCAN_BOX"/>
    <property type="match status" value="1"/>
</dbReference>
<evidence type="ECO:0000313" key="3">
    <source>
        <dbReference type="Ensembl" id="ENSCCRP00000144659.1"/>
    </source>
</evidence>
<dbReference type="GO" id="GO:0008270">
    <property type="term" value="F:zinc ion binding"/>
    <property type="evidence" value="ECO:0007669"/>
    <property type="project" value="InterPro"/>
</dbReference>
<accession>A0A9J8AHR0</accession>
<dbReference type="InterPro" id="IPR038269">
    <property type="entry name" value="SCAN_sf"/>
</dbReference>
<dbReference type="Gene3D" id="1.10.4020.10">
    <property type="entry name" value="DNA breaking-rejoining enzymes"/>
    <property type="match status" value="1"/>
</dbReference>
<proteinExistence type="predicted"/>
<dbReference type="Gene3D" id="4.10.60.10">
    <property type="entry name" value="Zinc finger, CCHC-type"/>
    <property type="match status" value="1"/>
</dbReference>
<feature type="domain" description="SCAN box" evidence="2">
    <location>
        <begin position="213"/>
        <end position="292"/>
    </location>
</feature>
<dbReference type="InterPro" id="IPR036875">
    <property type="entry name" value="Znf_CCHC_sf"/>
</dbReference>
<evidence type="ECO:0000313" key="4">
    <source>
        <dbReference type="Proteomes" id="UP001108240"/>
    </source>
</evidence>
<reference evidence="3" key="2">
    <citation type="submission" date="2025-09" db="UniProtKB">
        <authorList>
            <consortium name="Ensembl"/>
        </authorList>
    </citation>
    <scope>IDENTIFICATION</scope>
</reference>
<dbReference type="Ensembl" id="ENSCCRT00000124008.1">
    <property type="protein sequence ID" value="ENSCCRP00000144659.1"/>
    <property type="gene ID" value="ENSCCRG00000068256.1"/>
</dbReference>
<dbReference type="SUPFAM" id="SSF57756">
    <property type="entry name" value="Retrovirus zinc finger-like domains"/>
    <property type="match status" value="1"/>
</dbReference>
<dbReference type="InterPro" id="IPR003309">
    <property type="entry name" value="SCAN_dom"/>
</dbReference>
<dbReference type="PANTHER" id="PTHR46888">
    <property type="entry name" value="ZINC KNUCKLE DOMAINCONTAINING PROTEIN-RELATED"/>
    <property type="match status" value="1"/>
</dbReference>
<sequence length="664" mass="73792">MASVVDVFQESPSEELLSLYTKEQLLQIAEFYKIEITSKDRNLKETLRSILKSNLVKLGVLERPLVEEMAGPSVGDHALRLRELALREKELEFEKAKLELRNRELDHEFALKRIELEMANKMGAAVSEFDVGRNRRMVPPFCERDVEKYFSHFERVATTLKWPADFWCLLLQCVITGKAQEAYSALTIDEAADYETVKSAILKAYELVPEAYRQRFRHYVKLSGQTYVEFAHEKEILFDRWCVSKKAESREQLRQLMLVEDFKNGLPAVLSTYLNEQKAETLHNAAMLADDLVLTHKVAFKEKSWDRYPVSSSVLSSKKSSGNKTVVPSDDRACFYCKASGHLIVNCPVLKKKSSPKSVGLIAGDFPLKSVLSPDSMIQPEKAGYGPFLNSGTVSVSSSSECVPVSILRDTGAALSFILEGVLPLSEKTATGTFALVRGFEMGVLEVPLHRVHLNSDLVSGNVVVGVRSSLPIPDVTFILGNDLAGGSVWSCINVPPEVVKSPLVATTDECAVKHPDVFSACAVTRSMVKPDIHISDEIELSGTWFENPELTKLSSVAPQGELNLHPLSAEKVFEHLGDSSLSSDKLIATQRSDPTLASLFEVVHTEQTFGNAPQGYFLRDRILMRKWVPSNSSDIWNVVDQIVIPVGYRDMILSVAHDGTVGP</sequence>
<reference evidence="3" key="1">
    <citation type="submission" date="2025-08" db="UniProtKB">
        <authorList>
            <consortium name="Ensembl"/>
        </authorList>
    </citation>
    <scope>IDENTIFICATION</scope>
</reference>
<evidence type="ECO:0000259" key="2">
    <source>
        <dbReference type="PROSITE" id="PS50804"/>
    </source>
</evidence>
<organism evidence="3 4">
    <name type="scientific">Cyprinus carpio carpio</name>
    <dbReference type="NCBI Taxonomy" id="630221"/>
    <lineage>
        <taxon>Eukaryota</taxon>
        <taxon>Metazoa</taxon>
        <taxon>Chordata</taxon>
        <taxon>Craniata</taxon>
        <taxon>Vertebrata</taxon>
        <taxon>Euteleostomi</taxon>
        <taxon>Actinopterygii</taxon>
        <taxon>Neopterygii</taxon>
        <taxon>Teleostei</taxon>
        <taxon>Ostariophysi</taxon>
        <taxon>Cypriniformes</taxon>
        <taxon>Cyprinidae</taxon>
        <taxon>Cyprininae</taxon>
        <taxon>Cyprinus</taxon>
    </lineage>
</organism>
<feature type="coiled-coil region" evidence="1">
    <location>
        <begin position="81"/>
        <end position="108"/>
    </location>
</feature>
<keyword evidence="4" id="KW-1185">Reference proteome</keyword>
<keyword evidence="1" id="KW-0175">Coiled coil</keyword>
<dbReference type="GO" id="GO:0003676">
    <property type="term" value="F:nucleic acid binding"/>
    <property type="evidence" value="ECO:0007669"/>
    <property type="project" value="InterPro"/>
</dbReference>
<protein>
    <recommendedName>
        <fullName evidence="2">SCAN box domain-containing protein</fullName>
    </recommendedName>
</protein>
<dbReference type="Proteomes" id="UP001108240">
    <property type="component" value="Unplaced"/>
</dbReference>
<dbReference type="GeneTree" id="ENSGT00940000165751"/>
<dbReference type="Pfam" id="PF02023">
    <property type="entry name" value="SCAN"/>
    <property type="match status" value="1"/>
</dbReference>
<name>A0A9J8AHR0_CYPCA</name>
<dbReference type="SUPFAM" id="SSF47353">
    <property type="entry name" value="Retrovirus capsid dimerization domain-like"/>
    <property type="match status" value="1"/>
</dbReference>
<dbReference type="AlphaFoldDB" id="A0A9J8AHR0"/>
<dbReference type="PANTHER" id="PTHR46888:SF13">
    <property type="entry name" value="RIBONUCLEASE H"/>
    <property type="match status" value="1"/>
</dbReference>